<evidence type="ECO:0000256" key="1">
    <source>
        <dbReference type="ARBA" id="ARBA00022679"/>
    </source>
</evidence>
<keyword evidence="2" id="KW-0012">Acyltransferase</keyword>
<evidence type="ECO:0000313" key="5">
    <source>
        <dbReference type="EMBL" id="KAF2202099.1"/>
    </source>
</evidence>
<dbReference type="Proteomes" id="UP000799536">
    <property type="component" value="Unassembled WGS sequence"/>
</dbReference>
<keyword evidence="6" id="KW-1185">Reference proteome</keyword>
<dbReference type="PROSITE" id="PS51186">
    <property type="entry name" value="GNAT"/>
    <property type="match status" value="1"/>
</dbReference>
<dbReference type="GO" id="GO:0031415">
    <property type="term" value="C:NatA complex"/>
    <property type="evidence" value="ECO:0007669"/>
    <property type="project" value="TreeGrafter"/>
</dbReference>
<dbReference type="InterPro" id="IPR051556">
    <property type="entry name" value="N-term/lysine_N-AcTrnsfr"/>
</dbReference>
<evidence type="ECO:0000313" key="6">
    <source>
        <dbReference type="Proteomes" id="UP000799536"/>
    </source>
</evidence>
<evidence type="ECO:0000259" key="4">
    <source>
        <dbReference type="PROSITE" id="PS51186"/>
    </source>
</evidence>
<dbReference type="Gene3D" id="3.40.630.30">
    <property type="match status" value="1"/>
</dbReference>
<dbReference type="EMBL" id="ML993949">
    <property type="protein sequence ID" value="KAF2202099.1"/>
    <property type="molecule type" value="Genomic_DNA"/>
</dbReference>
<organism evidence="5 6">
    <name type="scientific">Delitschia confertaspora ATCC 74209</name>
    <dbReference type="NCBI Taxonomy" id="1513339"/>
    <lineage>
        <taxon>Eukaryota</taxon>
        <taxon>Fungi</taxon>
        <taxon>Dikarya</taxon>
        <taxon>Ascomycota</taxon>
        <taxon>Pezizomycotina</taxon>
        <taxon>Dothideomycetes</taxon>
        <taxon>Pleosporomycetidae</taxon>
        <taxon>Pleosporales</taxon>
        <taxon>Delitschiaceae</taxon>
        <taxon>Delitschia</taxon>
    </lineage>
</organism>
<evidence type="ECO:0000256" key="3">
    <source>
        <dbReference type="SAM" id="MobiDB-lite"/>
    </source>
</evidence>
<feature type="region of interest" description="Disordered" evidence="3">
    <location>
        <begin position="137"/>
        <end position="158"/>
    </location>
</feature>
<dbReference type="PANTHER" id="PTHR42919">
    <property type="entry name" value="N-ALPHA-ACETYLTRANSFERASE"/>
    <property type="match status" value="1"/>
</dbReference>
<sequence length="294" mass="32740">MLQSSITAWLKKPTAVLKPKQDTRKEYTSASSESQSITTIPATQLSLQPSTTSIDTASAPTPDPAPSSSSIFKQPTLPPLPPNVEFVPLTDDLISAWKRLNAVSFPISYPQQFYDETMEDPVIYTLTIMALWNPTPPQARDAASPSHPMQAETETEKPPLKGAISAFSSPTTGAEVEKPILIGAIRCRRLEDEYSNPVLYLSTISVLSPYRHYGIATHLLQQVTSKAMRRYGVRSVTAHVWEKNEEGLEWYAKRGFEVIGKEEWYYRKLRPGGAMLVRRLVGVRDMLEEDSAGN</sequence>
<name>A0A9P4JRU7_9PLEO</name>
<accession>A0A9P4JRU7</accession>
<feature type="compositionally biased region" description="Low complexity" evidence="3">
    <location>
        <begin position="55"/>
        <end position="70"/>
    </location>
</feature>
<dbReference type="GO" id="GO:0016747">
    <property type="term" value="F:acyltransferase activity, transferring groups other than amino-acyl groups"/>
    <property type="evidence" value="ECO:0007669"/>
    <property type="project" value="InterPro"/>
</dbReference>
<dbReference type="OrthoDB" id="47374at2759"/>
<dbReference type="CDD" id="cd04301">
    <property type="entry name" value="NAT_SF"/>
    <property type="match status" value="1"/>
</dbReference>
<keyword evidence="1" id="KW-0808">Transferase</keyword>
<comment type="caution">
    <text evidence="5">The sequence shown here is derived from an EMBL/GenBank/DDBJ whole genome shotgun (WGS) entry which is preliminary data.</text>
</comment>
<protein>
    <submittedName>
        <fullName evidence="5">Acyl-CoA N-acyltransferase</fullName>
    </submittedName>
</protein>
<dbReference type="InterPro" id="IPR000182">
    <property type="entry name" value="GNAT_dom"/>
</dbReference>
<reference evidence="5" key="1">
    <citation type="journal article" date="2020" name="Stud. Mycol.">
        <title>101 Dothideomycetes genomes: a test case for predicting lifestyles and emergence of pathogens.</title>
        <authorList>
            <person name="Haridas S."/>
            <person name="Albert R."/>
            <person name="Binder M."/>
            <person name="Bloem J."/>
            <person name="Labutti K."/>
            <person name="Salamov A."/>
            <person name="Andreopoulos B."/>
            <person name="Baker S."/>
            <person name="Barry K."/>
            <person name="Bills G."/>
            <person name="Bluhm B."/>
            <person name="Cannon C."/>
            <person name="Castanera R."/>
            <person name="Culley D."/>
            <person name="Daum C."/>
            <person name="Ezra D."/>
            <person name="Gonzalez J."/>
            <person name="Henrissat B."/>
            <person name="Kuo A."/>
            <person name="Liang C."/>
            <person name="Lipzen A."/>
            <person name="Lutzoni F."/>
            <person name="Magnuson J."/>
            <person name="Mondo S."/>
            <person name="Nolan M."/>
            <person name="Ohm R."/>
            <person name="Pangilinan J."/>
            <person name="Park H.-J."/>
            <person name="Ramirez L."/>
            <person name="Alfaro M."/>
            <person name="Sun H."/>
            <person name="Tritt A."/>
            <person name="Yoshinaga Y."/>
            <person name="Zwiers L.-H."/>
            <person name="Turgeon B."/>
            <person name="Goodwin S."/>
            <person name="Spatafora J."/>
            <person name="Crous P."/>
            <person name="Grigoriev I."/>
        </authorList>
    </citation>
    <scope>NUCLEOTIDE SEQUENCE</scope>
    <source>
        <strain evidence="5">ATCC 74209</strain>
    </source>
</reference>
<feature type="compositionally biased region" description="Polar residues" evidence="3">
    <location>
        <begin position="28"/>
        <end position="54"/>
    </location>
</feature>
<feature type="domain" description="N-acetyltransferase" evidence="4">
    <location>
        <begin position="84"/>
        <end position="282"/>
    </location>
</feature>
<feature type="region of interest" description="Disordered" evidence="3">
    <location>
        <begin position="18"/>
        <end position="77"/>
    </location>
</feature>
<dbReference type="AlphaFoldDB" id="A0A9P4JRU7"/>
<dbReference type="InterPro" id="IPR016181">
    <property type="entry name" value="Acyl_CoA_acyltransferase"/>
</dbReference>
<evidence type="ECO:0000256" key="2">
    <source>
        <dbReference type="ARBA" id="ARBA00023315"/>
    </source>
</evidence>
<gene>
    <name evidence="5" type="ORF">GQ43DRAFT_9626</name>
</gene>
<proteinExistence type="predicted"/>
<dbReference type="SUPFAM" id="SSF55729">
    <property type="entry name" value="Acyl-CoA N-acyltransferases (Nat)"/>
    <property type="match status" value="1"/>
</dbReference>
<dbReference type="Pfam" id="PF00583">
    <property type="entry name" value="Acetyltransf_1"/>
    <property type="match status" value="1"/>
</dbReference>
<dbReference type="GO" id="GO:0007064">
    <property type="term" value="P:mitotic sister chromatid cohesion"/>
    <property type="evidence" value="ECO:0007669"/>
    <property type="project" value="TreeGrafter"/>
</dbReference>
<dbReference type="PANTHER" id="PTHR42919:SF8">
    <property type="entry name" value="N-ALPHA-ACETYLTRANSFERASE 50"/>
    <property type="match status" value="1"/>
</dbReference>